<dbReference type="GO" id="GO:0051170">
    <property type="term" value="P:import into nucleus"/>
    <property type="evidence" value="ECO:0007669"/>
    <property type="project" value="TreeGrafter"/>
</dbReference>
<dbReference type="GO" id="GO:0005741">
    <property type="term" value="C:mitochondrial outer membrane"/>
    <property type="evidence" value="ECO:0007669"/>
    <property type="project" value="UniProtKB-SubCell"/>
</dbReference>
<reference evidence="8" key="1">
    <citation type="submission" date="2023-02" db="EMBL/GenBank/DDBJ databases">
        <authorList>
            <person name="Palmer J.M."/>
        </authorList>
    </citation>
    <scope>NUCLEOTIDE SEQUENCE</scope>
    <source>
        <strain evidence="8">FW57</strain>
    </source>
</reference>
<keyword evidence="5" id="KW-0496">Mitochondrion</keyword>
<evidence type="ECO:0000313" key="9">
    <source>
        <dbReference type="Proteomes" id="UP001197093"/>
    </source>
</evidence>
<name>A0AAD4HYX6_9PEZI</name>
<dbReference type="Pfam" id="PF01370">
    <property type="entry name" value="Epimerase"/>
    <property type="match status" value="1"/>
</dbReference>
<dbReference type="AlphaFoldDB" id="A0AAD4HYX6"/>
<gene>
    <name evidence="8" type="primary">FMP52</name>
    <name evidence="8" type="ORF">NEMBOFW57_008431</name>
</gene>
<evidence type="ECO:0000256" key="1">
    <source>
        <dbReference type="ARBA" id="ARBA00004450"/>
    </source>
</evidence>
<evidence type="ECO:0000313" key="8">
    <source>
        <dbReference type="EMBL" id="KAG7286128.1"/>
    </source>
</evidence>
<comment type="caution">
    <text evidence="8">The sequence shown here is derived from an EMBL/GenBank/DDBJ whole genome shotgun (WGS) entry which is preliminary data.</text>
</comment>
<evidence type="ECO:0000256" key="5">
    <source>
        <dbReference type="ARBA" id="ARBA00023128"/>
    </source>
</evidence>
<organism evidence="8 9">
    <name type="scientific">Staphylotrichum longicolle</name>
    <dbReference type="NCBI Taxonomy" id="669026"/>
    <lineage>
        <taxon>Eukaryota</taxon>
        <taxon>Fungi</taxon>
        <taxon>Dikarya</taxon>
        <taxon>Ascomycota</taxon>
        <taxon>Pezizomycotina</taxon>
        <taxon>Sordariomycetes</taxon>
        <taxon>Sordariomycetidae</taxon>
        <taxon>Sordariales</taxon>
        <taxon>Chaetomiaceae</taxon>
        <taxon>Staphylotrichum</taxon>
    </lineage>
</organism>
<keyword evidence="3" id="KW-1000">Mitochondrion outer membrane</keyword>
<feature type="domain" description="NAD-dependent epimerase/dehydratase" evidence="7">
    <location>
        <begin position="5"/>
        <end position="124"/>
    </location>
</feature>
<dbReference type="PANTHER" id="PTHR14097:SF7">
    <property type="entry name" value="OXIDOREDUCTASE HTATIP2"/>
    <property type="match status" value="1"/>
</dbReference>
<proteinExistence type="inferred from homology"/>
<dbReference type="Gene3D" id="3.40.50.720">
    <property type="entry name" value="NAD(P)-binding Rossmann-like Domain"/>
    <property type="match status" value="1"/>
</dbReference>
<dbReference type="InterPro" id="IPR001509">
    <property type="entry name" value="Epimerase_deHydtase"/>
</dbReference>
<dbReference type="PANTHER" id="PTHR14097">
    <property type="entry name" value="OXIDOREDUCTASE HTATIP2"/>
    <property type="match status" value="1"/>
</dbReference>
<evidence type="ECO:0000256" key="4">
    <source>
        <dbReference type="ARBA" id="ARBA00022946"/>
    </source>
</evidence>
<accession>A0AAD4HYX6</accession>
<evidence type="ECO:0000256" key="2">
    <source>
        <dbReference type="ARBA" id="ARBA00006617"/>
    </source>
</evidence>
<evidence type="ECO:0000259" key="7">
    <source>
        <dbReference type="Pfam" id="PF01370"/>
    </source>
</evidence>
<dbReference type="Proteomes" id="UP001197093">
    <property type="component" value="Unassembled WGS sequence"/>
</dbReference>
<comment type="subcellular location">
    <subcellularLocation>
        <location evidence="1">Mitochondrion outer membrane</location>
        <topology evidence="1">Peripheral membrane protein</topology>
    </subcellularLocation>
</comment>
<comment type="similarity">
    <text evidence="2">Belongs to the FMP52 family.</text>
</comment>
<keyword evidence="9" id="KW-1185">Reference proteome</keyword>
<sequence length="233" mass="24835">MTSNLVIGSTGVVGSHILSTLLADKSVSAVHTISRRAPKSTGPTLHPTVEADTTQWAAKLSAISPVPSTVFSALGTTRAQAGGIANQWKIDHDLNVELARAAKAAGVRRFVFVSSAGTRGMFSKSVPYSQMKRGVEDTVEGLGFETAIILRPGLILADREQPHQGGPFLIGAVRGLGRWFGQGMQDWVGQEGEVIARAAVHAAKLAEQGKAPGKYWVLEQSDIVRLGRTEWKD</sequence>
<dbReference type="InterPro" id="IPR036291">
    <property type="entry name" value="NAD(P)-bd_dom_sf"/>
</dbReference>
<keyword evidence="6" id="KW-0472">Membrane</keyword>
<keyword evidence="4" id="KW-0809">Transit peptide</keyword>
<protein>
    <submittedName>
        <fullName evidence="8">Protein fmp52, mitochondrial</fullName>
    </submittedName>
</protein>
<evidence type="ECO:0000256" key="3">
    <source>
        <dbReference type="ARBA" id="ARBA00022787"/>
    </source>
</evidence>
<evidence type="ECO:0000256" key="6">
    <source>
        <dbReference type="ARBA" id="ARBA00023136"/>
    </source>
</evidence>
<dbReference type="SUPFAM" id="SSF51735">
    <property type="entry name" value="NAD(P)-binding Rossmann-fold domains"/>
    <property type="match status" value="1"/>
</dbReference>
<dbReference type="FunFam" id="3.40.50.720:FF:000366">
    <property type="entry name" value="Protein FMP52, mitochondrial"/>
    <property type="match status" value="1"/>
</dbReference>
<dbReference type="EMBL" id="JAHCVI010000004">
    <property type="protein sequence ID" value="KAG7286128.1"/>
    <property type="molecule type" value="Genomic_DNA"/>
</dbReference>